<proteinExistence type="predicted"/>
<dbReference type="AlphaFoldDB" id="A0A172X0F0"/>
<dbReference type="EMBL" id="KX117090">
    <property type="protein sequence ID" value="ANF30085.1"/>
    <property type="molecule type" value="Genomic_DNA"/>
</dbReference>
<dbReference type="PANTHER" id="PTHR32385">
    <property type="entry name" value="MANNOSYL PHOSPHORYLINOSITOL CERAMIDE SYNTHASE"/>
    <property type="match status" value="1"/>
</dbReference>
<dbReference type="SUPFAM" id="SSF53448">
    <property type="entry name" value="Nucleotide-diphospho-sugar transferases"/>
    <property type="match status" value="1"/>
</dbReference>
<name>A0A172X0F0_HAFAL</name>
<dbReference type="GO" id="GO:0000030">
    <property type="term" value="F:mannosyltransferase activity"/>
    <property type="evidence" value="ECO:0007669"/>
    <property type="project" value="TreeGrafter"/>
</dbReference>
<dbReference type="GO" id="GO:0051999">
    <property type="term" value="P:mannosyl-inositol phosphorylceramide biosynthetic process"/>
    <property type="evidence" value="ECO:0007669"/>
    <property type="project" value="TreeGrafter"/>
</dbReference>
<dbReference type="PANTHER" id="PTHR32385:SF15">
    <property type="entry name" value="INOSITOL PHOSPHOCERAMIDE MANNOSYLTRANSFERASE 1"/>
    <property type="match status" value="1"/>
</dbReference>
<dbReference type="InterPro" id="IPR007577">
    <property type="entry name" value="GlycoTrfase_DXD_sugar-bd_CS"/>
</dbReference>
<protein>
    <submittedName>
        <fullName evidence="2">Subversion of eukaryotic traffic protein A</fullName>
    </submittedName>
</protein>
<keyword evidence="1" id="KW-0808">Transferase</keyword>
<accession>A0A172X0F0</accession>
<gene>
    <name evidence="2" type="primary">setA</name>
</gene>
<sequence>MIPKIIHYIWIGGDMPNLNKECISTWRQYAAGFDIQFWDLDRIQNKLVPDPFFYEMINKKKYAFAVDYIRCQILYEYGGIYLDSDLELIKDISSLCENQAFIGLEKIGRASCGIIGTEKGYDIIKKLMNEVIIARGLIEMPVLLTNVLGEHEFSAKNEIQSIDKMTIYPIQYFYPYNPYGGNNIDQLMYKNITPETYAIHHWAKNWNLSFVELVVRRIKRIFKCNH</sequence>
<evidence type="ECO:0000256" key="1">
    <source>
        <dbReference type="ARBA" id="ARBA00022679"/>
    </source>
</evidence>
<dbReference type="Gene3D" id="3.90.550.20">
    <property type="match status" value="1"/>
</dbReference>
<dbReference type="InterPro" id="IPR051706">
    <property type="entry name" value="Glycosyltransferase_domain"/>
</dbReference>
<evidence type="ECO:0000313" key="2">
    <source>
        <dbReference type="EMBL" id="ANF30085.1"/>
    </source>
</evidence>
<dbReference type="Pfam" id="PF04488">
    <property type="entry name" value="Gly_transf_sug"/>
    <property type="match status" value="1"/>
</dbReference>
<dbReference type="GO" id="GO:0016020">
    <property type="term" value="C:membrane"/>
    <property type="evidence" value="ECO:0007669"/>
    <property type="project" value="GOC"/>
</dbReference>
<organism evidence="2">
    <name type="scientific">Hafnia alvei</name>
    <dbReference type="NCBI Taxonomy" id="569"/>
    <lineage>
        <taxon>Bacteria</taxon>
        <taxon>Pseudomonadati</taxon>
        <taxon>Pseudomonadota</taxon>
        <taxon>Gammaproteobacteria</taxon>
        <taxon>Enterobacterales</taxon>
        <taxon>Hafniaceae</taxon>
        <taxon>Hafnia</taxon>
    </lineage>
</organism>
<dbReference type="InterPro" id="IPR029044">
    <property type="entry name" value="Nucleotide-diphossugar_trans"/>
</dbReference>
<reference evidence="2" key="1">
    <citation type="journal article" date="2016" name="PLoS ONE">
        <title>Genetic Diversity of O-Antigens in Hafnia alvei and the Development of a Suspension Array for Serotype Detection.</title>
        <authorList>
            <person name="Duan Z."/>
            <person name="Niedziela T."/>
            <person name="Lugowski C."/>
            <person name="Cao B."/>
            <person name="Wang T."/>
            <person name="Xu L."/>
            <person name="Yang B."/>
            <person name="Liu B."/>
            <person name="Wang L."/>
        </authorList>
    </citation>
    <scope>NUCLEOTIDE SEQUENCE</scope>
    <source>
        <strain evidence="2">PCM1214</strain>
    </source>
</reference>